<keyword evidence="3" id="KW-1185">Reference proteome</keyword>
<reference evidence="3" key="1">
    <citation type="submission" date="2024-04" db="EMBL/GenBank/DDBJ databases">
        <title>Salinicola lusitanus LLJ914,a marine bacterium isolated from the Okinawa Trough.</title>
        <authorList>
            <person name="Li J."/>
        </authorList>
    </citation>
    <scope>NUCLEOTIDE SEQUENCE [LARGE SCALE GENOMIC DNA]</scope>
</reference>
<accession>A0AAW0MM17</accession>
<comment type="caution">
    <text evidence="2">The sequence shown here is derived from an EMBL/GenBank/DDBJ whole genome shotgun (WGS) entry which is preliminary data.</text>
</comment>
<dbReference type="Proteomes" id="UP001460270">
    <property type="component" value="Unassembled WGS sequence"/>
</dbReference>
<evidence type="ECO:0000313" key="2">
    <source>
        <dbReference type="EMBL" id="KAK7880210.1"/>
    </source>
</evidence>
<evidence type="ECO:0000313" key="3">
    <source>
        <dbReference type="Proteomes" id="UP001460270"/>
    </source>
</evidence>
<sequence length="57" mass="6507">TGSCRGARRVYKVGPEQQCDRIPPTAPPGCEEESLHERGAGHVDYLKRREREKRESQ</sequence>
<name>A0AAW0MM17_9GOBI</name>
<dbReference type="EMBL" id="JBBPFD010000127">
    <property type="protein sequence ID" value="KAK7880210.1"/>
    <property type="molecule type" value="Genomic_DNA"/>
</dbReference>
<gene>
    <name evidence="2" type="ORF">WMY93_033118</name>
</gene>
<feature type="non-terminal residue" evidence="2">
    <location>
        <position position="57"/>
    </location>
</feature>
<dbReference type="AlphaFoldDB" id="A0AAW0MM17"/>
<protein>
    <submittedName>
        <fullName evidence="2">Uncharacterized protein</fullName>
    </submittedName>
</protein>
<evidence type="ECO:0000256" key="1">
    <source>
        <dbReference type="SAM" id="MobiDB-lite"/>
    </source>
</evidence>
<feature type="non-terminal residue" evidence="2">
    <location>
        <position position="1"/>
    </location>
</feature>
<organism evidence="2 3">
    <name type="scientific">Mugilogobius chulae</name>
    <name type="common">yellowstripe goby</name>
    <dbReference type="NCBI Taxonomy" id="88201"/>
    <lineage>
        <taxon>Eukaryota</taxon>
        <taxon>Metazoa</taxon>
        <taxon>Chordata</taxon>
        <taxon>Craniata</taxon>
        <taxon>Vertebrata</taxon>
        <taxon>Euteleostomi</taxon>
        <taxon>Actinopterygii</taxon>
        <taxon>Neopterygii</taxon>
        <taxon>Teleostei</taxon>
        <taxon>Neoteleostei</taxon>
        <taxon>Acanthomorphata</taxon>
        <taxon>Gobiaria</taxon>
        <taxon>Gobiiformes</taxon>
        <taxon>Gobioidei</taxon>
        <taxon>Gobiidae</taxon>
        <taxon>Gobionellinae</taxon>
        <taxon>Mugilogobius</taxon>
    </lineage>
</organism>
<feature type="region of interest" description="Disordered" evidence="1">
    <location>
        <begin position="15"/>
        <end position="57"/>
    </location>
</feature>
<feature type="compositionally biased region" description="Basic and acidic residues" evidence="1">
    <location>
        <begin position="33"/>
        <end position="57"/>
    </location>
</feature>
<proteinExistence type="predicted"/>